<dbReference type="GO" id="GO:0003677">
    <property type="term" value="F:DNA binding"/>
    <property type="evidence" value="ECO:0007669"/>
    <property type="project" value="InterPro"/>
</dbReference>
<dbReference type="AlphaFoldDB" id="A0A3B1DSR0"/>
<accession>A0A3B1DSR0</accession>
<dbReference type="Gene3D" id="1.10.260.40">
    <property type="entry name" value="lambda repressor-like DNA-binding domains"/>
    <property type="match status" value="1"/>
</dbReference>
<gene>
    <name evidence="2" type="ORF">MNBD_PLANCTO03-44</name>
</gene>
<protein>
    <submittedName>
        <fullName evidence="2">Uncharacterized protein</fullName>
    </submittedName>
</protein>
<reference evidence="2" key="1">
    <citation type="submission" date="2018-06" db="EMBL/GenBank/DDBJ databases">
        <authorList>
            <person name="Zhirakovskaya E."/>
        </authorList>
    </citation>
    <scope>NUCLEOTIDE SEQUENCE</scope>
</reference>
<dbReference type="InterPro" id="IPR010982">
    <property type="entry name" value="Lambda_DNA-bd_dom_sf"/>
</dbReference>
<organism evidence="2">
    <name type="scientific">hydrothermal vent metagenome</name>
    <dbReference type="NCBI Taxonomy" id="652676"/>
    <lineage>
        <taxon>unclassified sequences</taxon>
        <taxon>metagenomes</taxon>
        <taxon>ecological metagenomes</taxon>
    </lineage>
</organism>
<feature type="compositionally biased region" description="Basic and acidic residues" evidence="1">
    <location>
        <begin position="132"/>
        <end position="145"/>
    </location>
</feature>
<evidence type="ECO:0000256" key="1">
    <source>
        <dbReference type="SAM" id="MobiDB-lite"/>
    </source>
</evidence>
<feature type="region of interest" description="Disordered" evidence="1">
    <location>
        <begin position="124"/>
        <end position="159"/>
    </location>
</feature>
<sequence>MPMTELHERLNTAAGNRSYRHLAELTETNPETARRYMQGQPPSVEFLSAFCASLAINGEWLLTGRGPMRTADLRKAALRDAEASELLSAMARTIETLIDRVDRLELLMQMLEVRLRAAPLPTTLKETLPHAQDPRAPEQTDRVRVVADALPKRSPPADR</sequence>
<name>A0A3B1DSR0_9ZZZZ</name>
<evidence type="ECO:0000313" key="2">
    <source>
        <dbReference type="EMBL" id="VAX41951.1"/>
    </source>
</evidence>
<proteinExistence type="predicted"/>
<dbReference type="EMBL" id="UOGK01000615">
    <property type="protein sequence ID" value="VAX41951.1"/>
    <property type="molecule type" value="Genomic_DNA"/>
</dbReference>